<gene>
    <name evidence="1" type="ORF">EUX98_g5110</name>
</gene>
<evidence type="ECO:0000313" key="1">
    <source>
        <dbReference type="EMBL" id="THH29074.1"/>
    </source>
</evidence>
<dbReference type="Proteomes" id="UP000308730">
    <property type="component" value="Unassembled WGS sequence"/>
</dbReference>
<evidence type="ECO:0000313" key="2">
    <source>
        <dbReference type="Proteomes" id="UP000308730"/>
    </source>
</evidence>
<protein>
    <submittedName>
        <fullName evidence="1">Uncharacterized protein</fullName>
    </submittedName>
</protein>
<keyword evidence="2" id="KW-1185">Reference proteome</keyword>
<reference evidence="1 2" key="1">
    <citation type="submission" date="2019-02" db="EMBL/GenBank/DDBJ databases">
        <title>Genome sequencing of the rare red list fungi Antrodiella citrinella (Flaviporus citrinellus).</title>
        <authorList>
            <person name="Buettner E."/>
            <person name="Kellner H."/>
        </authorList>
    </citation>
    <scope>NUCLEOTIDE SEQUENCE [LARGE SCALE GENOMIC DNA]</scope>
    <source>
        <strain evidence="1 2">DSM 108506</strain>
    </source>
</reference>
<dbReference type="AlphaFoldDB" id="A0A4S4MSC4"/>
<comment type="caution">
    <text evidence="1">The sequence shown here is derived from an EMBL/GenBank/DDBJ whole genome shotgun (WGS) entry which is preliminary data.</text>
</comment>
<proteinExistence type="predicted"/>
<organism evidence="1 2">
    <name type="scientific">Antrodiella citrinella</name>
    <dbReference type="NCBI Taxonomy" id="2447956"/>
    <lineage>
        <taxon>Eukaryota</taxon>
        <taxon>Fungi</taxon>
        <taxon>Dikarya</taxon>
        <taxon>Basidiomycota</taxon>
        <taxon>Agaricomycotina</taxon>
        <taxon>Agaricomycetes</taxon>
        <taxon>Polyporales</taxon>
        <taxon>Steccherinaceae</taxon>
        <taxon>Antrodiella</taxon>
    </lineage>
</organism>
<name>A0A4S4MSC4_9APHY</name>
<accession>A0A4S4MSC4</accession>
<dbReference type="EMBL" id="SGPM01000141">
    <property type="protein sequence ID" value="THH29074.1"/>
    <property type="molecule type" value="Genomic_DNA"/>
</dbReference>
<dbReference type="OrthoDB" id="432970at2759"/>
<sequence>MPIFVRHFRPQICAADYHCLGIKHKDPEAWLHNIFQLRIERIPNPPANAKLWAYYKVTGAKTVSIQSLRIKYNRRREAKEFQETYNQGVANHRENVKEGCVGTITTFVMCDSDGEIDRECISWAGHDMEGGGEAGMDWYGDLVKAVQEGSERLSAR</sequence>